<gene>
    <name evidence="1" type="ORF">KHLLAP_LOCUS5402</name>
</gene>
<dbReference type="SUPFAM" id="SSF63829">
    <property type="entry name" value="Calcium-dependent phosphotriesterase"/>
    <property type="match status" value="1"/>
</dbReference>
<dbReference type="PANTHER" id="PTHR42060">
    <property type="entry name" value="NHL REPEAT-CONTAINING PROTEIN-RELATED"/>
    <property type="match status" value="1"/>
</dbReference>
<dbReference type="InterPro" id="IPR011042">
    <property type="entry name" value="6-blade_b-propeller_TolB-like"/>
</dbReference>
<protein>
    <submittedName>
        <fullName evidence="1">Uu.00g123280.m01.CDS01</fullName>
    </submittedName>
</protein>
<dbReference type="AlphaFoldDB" id="A0AAI8YHH0"/>
<dbReference type="EMBL" id="CAUWAG010000007">
    <property type="protein sequence ID" value="CAJ2504934.1"/>
    <property type="molecule type" value="Genomic_DNA"/>
</dbReference>
<accession>A0AAI8YHH0</accession>
<comment type="caution">
    <text evidence="1">The sequence shown here is derived from an EMBL/GenBank/DDBJ whole genome shotgun (WGS) entry which is preliminary data.</text>
</comment>
<sequence>MPDSFTMADEEIVLVTQLPSDSWFEGFVLRPNGNILATRLDKPELYTFDAEDPDATPHLLHHLELCNGLINIIELPGRPDEYHILSGNIDLEKGTCKDCLLWHAVLSQDDSSPPKLTQIAEVKDAGFAMGIVAVTDRVMLIADSGKGCVWHLDTETGKMSQFVADDTMMPPTEADFFGLNRIRVVGDYLWFTNTSAGTLYRIPVEMDTAQPEVAIRATGPVQKVLGDLPHLDGLALTKDQTRAYTVSMADGQLLEIKVDPATGQGSVEVITTSLDSPTGVELVYVNGRPKLYVVCCGEIDMAWIPKIDENPWASMDFNSNVVGTVTSEVVTVTQM</sequence>
<proteinExistence type="predicted"/>
<evidence type="ECO:0000313" key="2">
    <source>
        <dbReference type="Proteomes" id="UP001295740"/>
    </source>
</evidence>
<dbReference type="InterPro" id="IPR052998">
    <property type="entry name" value="Hetero-Diels-Alderase-like"/>
</dbReference>
<reference evidence="1" key="1">
    <citation type="submission" date="2023-10" db="EMBL/GenBank/DDBJ databases">
        <authorList>
            <person name="Hackl T."/>
        </authorList>
    </citation>
    <scope>NUCLEOTIDE SEQUENCE</scope>
</reference>
<evidence type="ECO:0000313" key="1">
    <source>
        <dbReference type="EMBL" id="CAJ2504934.1"/>
    </source>
</evidence>
<name>A0AAI8YHH0_9PEZI</name>
<dbReference type="Proteomes" id="UP001295740">
    <property type="component" value="Unassembled WGS sequence"/>
</dbReference>
<organism evidence="1 2">
    <name type="scientific">Anthostomella pinea</name>
    <dbReference type="NCBI Taxonomy" id="933095"/>
    <lineage>
        <taxon>Eukaryota</taxon>
        <taxon>Fungi</taxon>
        <taxon>Dikarya</taxon>
        <taxon>Ascomycota</taxon>
        <taxon>Pezizomycotina</taxon>
        <taxon>Sordariomycetes</taxon>
        <taxon>Xylariomycetidae</taxon>
        <taxon>Xylariales</taxon>
        <taxon>Xylariaceae</taxon>
        <taxon>Anthostomella</taxon>
    </lineage>
</organism>
<keyword evidence="2" id="KW-1185">Reference proteome</keyword>
<dbReference type="PANTHER" id="PTHR42060:SF1">
    <property type="entry name" value="NHL REPEAT-CONTAINING PROTEIN"/>
    <property type="match status" value="1"/>
</dbReference>
<dbReference type="Gene3D" id="2.120.10.30">
    <property type="entry name" value="TolB, C-terminal domain"/>
    <property type="match status" value="1"/>
</dbReference>